<dbReference type="PANTHER" id="PTHR33641:SF15">
    <property type="entry name" value="AVR9_CF-9 RAPIDLY ELICITED PROTEIN"/>
    <property type="match status" value="1"/>
</dbReference>
<feature type="compositionally biased region" description="Basic and acidic residues" evidence="1">
    <location>
        <begin position="42"/>
        <end position="58"/>
    </location>
</feature>
<sequence length="88" mass="10182">MMWMFTSFDALCAEYVLNKKVGFSVSNQQLSSSYIKNNSSESRPKDQENSQLLKDKKPQNQQQQQQKKTLRFAPELDGLNCFETIILS</sequence>
<protein>
    <submittedName>
        <fullName evidence="2">Uncharacterized protein</fullName>
    </submittedName>
</protein>
<keyword evidence="3" id="KW-1185">Reference proteome</keyword>
<evidence type="ECO:0000313" key="2">
    <source>
        <dbReference type="EMBL" id="KAF5206604.1"/>
    </source>
</evidence>
<reference evidence="2 3" key="1">
    <citation type="submission" date="2020-06" db="EMBL/GenBank/DDBJ databases">
        <title>Transcriptomic and genomic resources for Thalictrum thalictroides and T. hernandezii: Facilitating candidate gene discovery in an emerging model plant lineage.</title>
        <authorList>
            <person name="Arias T."/>
            <person name="Riano-Pachon D.M."/>
            <person name="Di Stilio V.S."/>
        </authorList>
    </citation>
    <scope>NUCLEOTIDE SEQUENCE [LARGE SCALE GENOMIC DNA]</scope>
    <source>
        <strain evidence="3">cv. WT478/WT964</strain>
        <tissue evidence="2">Leaves</tissue>
    </source>
</reference>
<dbReference type="OrthoDB" id="751010at2759"/>
<dbReference type="Proteomes" id="UP000554482">
    <property type="component" value="Unassembled WGS sequence"/>
</dbReference>
<dbReference type="EMBL" id="JABWDY010002499">
    <property type="protein sequence ID" value="KAF5206604.1"/>
    <property type="molecule type" value="Genomic_DNA"/>
</dbReference>
<gene>
    <name evidence="2" type="ORF">FRX31_003808</name>
</gene>
<feature type="region of interest" description="Disordered" evidence="1">
    <location>
        <begin position="34"/>
        <end position="69"/>
    </location>
</feature>
<dbReference type="PANTHER" id="PTHR33641">
    <property type="entry name" value="OS06G0133500 PROTEIN"/>
    <property type="match status" value="1"/>
</dbReference>
<dbReference type="AlphaFoldDB" id="A0A7J6XA37"/>
<proteinExistence type="predicted"/>
<name>A0A7J6XA37_THATH</name>
<accession>A0A7J6XA37</accession>
<organism evidence="2 3">
    <name type="scientific">Thalictrum thalictroides</name>
    <name type="common">Rue-anemone</name>
    <name type="synonym">Anemone thalictroides</name>
    <dbReference type="NCBI Taxonomy" id="46969"/>
    <lineage>
        <taxon>Eukaryota</taxon>
        <taxon>Viridiplantae</taxon>
        <taxon>Streptophyta</taxon>
        <taxon>Embryophyta</taxon>
        <taxon>Tracheophyta</taxon>
        <taxon>Spermatophyta</taxon>
        <taxon>Magnoliopsida</taxon>
        <taxon>Ranunculales</taxon>
        <taxon>Ranunculaceae</taxon>
        <taxon>Thalictroideae</taxon>
        <taxon>Thalictrum</taxon>
    </lineage>
</organism>
<comment type="caution">
    <text evidence="2">The sequence shown here is derived from an EMBL/GenBank/DDBJ whole genome shotgun (WGS) entry which is preliminary data.</text>
</comment>
<evidence type="ECO:0000313" key="3">
    <source>
        <dbReference type="Proteomes" id="UP000554482"/>
    </source>
</evidence>
<evidence type="ECO:0000256" key="1">
    <source>
        <dbReference type="SAM" id="MobiDB-lite"/>
    </source>
</evidence>